<comment type="caution">
    <text evidence="1">The sequence shown here is derived from an EMBL/GenBank/DDBJ whole genome shotgun (WGS) entry which is preliminary data.</text>
</comment>
<dbReference type="Proteomes" id="UP000689195">
    <property type="component" value="Unassembled WGS sequence"/>
</dbReference>
<keyword evidence="2" id="KW-1185">Reference proteome</keyword>
<evidence type="ECO:0000313" key="1">
    <source>
        <dbReference type="EMBL" id="CAD8186795.1"/>
    </source>
</evidence>
<proteinExistence type="predicted"/>
<dbReference type="AlphaFoldDB" id="A0A8S1WDU6"/>
<accession>A0A8S1WDU6</accession>
<sequence>MNLKTSRDCCVQTELDLMEIELFENIYPKMISQNLLSGSINSKNQYQKIDQRNNFNSFQLRKVDTIEQNLNKQREKKQIYNNNKQIYNQYDSKFIRKKQLIPKSFHIETLNNIATPQQIILPQKQQFPLLHGLKRKLNYPTISNRLKTCPDDNKFSDRILYKNIIPEKIKHFDGIKTLK</sequence>
<organism evidence="1 2">
    <name type="scientific">Paramecium pentaurelia</name>
    <dbReference type="NCBI Taxonomy" id="43138"/>
    <lineage>
        <taxon>Eukaryota</taxon>
        <taxon>Sar</taxon>
        <taxon>Alveolata</taxon>
        <taxon>Ciliophora</taxon>
        <taxon>Intramacronucleata</taxon>
        <taxon>Oligohymenophorea</taxon>
        <taxon>Peniculida</taxon>
        <taxon>Parameciidae</taxon>
        <taxon>Paramecium</taxon>
    </lineage>
</organism>
<dbReference type="EMBL" id="CAJJDO010000087">
    <property type="protein sequence ID" value="CAD8186795.1"/>
    <property type="molecule type" value="Genomic_DNA"/>
</dbReference>
<reference evidence="1" key="1">
    <citation type="submission" date="2021-01" db="EMBL/GenBank/DDBJ databases">
        <authorList>
            <consortium name="Genoscope - CEA"/>
            <person name="William W."/>
        </authorList>
    </citation>
    <scope>NUCLEOTIDE SEQUENCE</scope>
</reference>
<protein>
    <submittedName>
        <fullName evidence="1">Uncharacterized protein</fullName>
    </submittedName>
</protein>
<gene>
    <name evidence="1" type="ORF">PPENT_87.1.T0870255</name>
</gene>
<name>A0A8S1WDU6_9CILI</name>
<evidence type="ECO:0000313" key="2">
    <source>
        <dbReference type="Proteomes" id="UP000689195"/>
    </source>
</evidence>